<organism evidence="1 2">
    <name type="scientific">Choiromyces venosus 120613-1</name>
    <dbReference type="NCBI Taxonomy" id="1336337"/>
    <lineage>
        <taxon>Eukaryota</taxon>
        <taxon>Fungi</taxon>
        <taxon>Dikarya</taxon>
        <taxon>Ascomycota</taxon>
        <taxon>Pezizomycotina</taxon>
        <taxon>Pezizomycetes</taxon>
        <taxon>Pezizales</taxon>
        <taxon>Tuberaceae</taxon>
        <taxon>Choiromyces</taxon>
    </lineage>
</organism>
<gene>
    <name evidence="1" type="ORF">L873DRAFT_1799314</name>
</gene>
<sequence length="59" mass="6528">MLGEKPYNTRKYGTFITSFAVYAQASSTPACPNTSPLPRVLVLHIHGLFGWLGVTRITF</sequence>
<evidence type="ECO:0000313" key="1">
    <source>
        <dbReference type="EMBL" id="RPB04440.1"/>
    </source>
</evidence>
<proteinExistence type="predicted"/>
<evidence type="ECO:0000313" key="2">
    <source>
        <dbReference type="Proteomes" id="UP000276215"/>
    </source>
</evidence>
<dbReference type="EMBL" id="ML120358">
    <property type="protein sequence ID" value="RPB04440.1"/>
    <property type="molecule type" value="Genomic_DNA"/>
</dbReference>
<name>A0A3N4K1G4_9PEZI</name>
<accession>A0A3N4K1G4</accession>
<reference evidence="1 2" key="1">
    <citation type="journal article" date="2018" name="Nat. Ecol. Evol.">
        <title>Pezizomycetes genomes reveal the molecular basis of ectomycorrhizal truffle lifestyle.</title>
        <authorList>
            <person name="Murat C."/>
            <person name="Payen T."/>
            <person name="Noel B."/>
            <person name="Kuo A."/>
            <person name="Morin E."/>
            <person name="Chen J."/>
            <person name="Kohler A."/>
            <person name="Krizsan K."/>
            <person name="Balestrini R."/>
            <person name="Da Silva C."/>
            <person name="Montanini B."/>
            <person name="Hainaut M."/>
            <person name="Levati E."/>
            <person name="Barry K.W."/>
            <person name="Belfiori B."/>
            <person name="Cichocki N."/>
            <person name="Clum A."/>
            <person name="Dockter R.B."/>
            <person name="Fauchery L."/>
            <person name="Guy J."/>
            <person name="Iotti M."/>
            <person name="Le Tacon F."/>
            <person name="Lindquist E.A."/>
            <person name="Lipzen A."/>
            <person name="Malagnac F."/>
            <person name="Mello A."/>
            <person name="Molinier V."/>
            <person name="Miyauchi S."/>
            <person name="Poulain J."/>
            <person name="Riccioni C."/>
            <person name="Rubini A."/>
            <person name="Sitrit Y."/>
            <person name="Splivallo R."/>
            <person name="Traeger S."/>
            <person name="Wang M."/>
            <person name="Zifcakova L."/>
            <person name="Wipf D."/>
            <person name="Zambonelli A."/>
            <person name="Paolocci F."/>
            <person name="Nowrousian M."/>
            <person name="Ottonello S."/>
            <person name="Baldrian P."/>
            <person name="Spatafora J.W."/>
            <person name="Henrissat B."/>
            <person name="Nagy L.G."/>
            <person name="Aury J.M."/>
            <person name="Wincker P."/>
            <person name="Grigoriev I.V."/>
            <person name="Bonfante P."/>
            <person name="Martin F.M."/>
        </authorList>
    </citation>
    <scope>NUCLEOTIDE SEQUENCE [LARGE SCALE GENOMIC DNA]</scope>
    <source>
        <strain evidence="1 2">120613-1</strain>
    </source>
</reference>
<dbReference type="AlphaFoldDB" id="A0A3N4K1G4"/>
<keyword evidence="2" id="KW-1185">Reference proteome</keyword>
<protein>
    <submittedName>
        <fullName evidence="1">Uncharacterized protein</fullName>
    </submittedName>
</protein>
<dbReference type="Proteomes" id="UP000276215">
    <property type="component" value="Unassembled WGS sequence"/>
</dbReference>